<keyword evidence="2" id="KW-1185">Reference proteome</keyword>
<gene>
    <name evidence="1" type="ORF">ACFPFU_13880</name>
</gene>
<reference evidence="2" key="1">
    <citation type="journal article" date="2019" name="Int. J. Syst. Evol. Microbiol.">
        <title>The Global Catalogue of Microorganisms (GCM) 10K type strain sequencing project: providing services to taxonomists for standard genome sequencing and annotation.</title>
        <authorList>
            <consortium name="The Broad Institute Genomics Platform"/>
            <consortium name="The Broad Institute Genome Sequencing Center for Infectious Disease"/>
            <person name="Wu L."/>
            <person name="Ma J."/>
        </authorList>
    </citation>
    <scope>NUCLEOTIDE SEQUENCE [LARGE SCALE GENOMIC DNA]</scope>
    <source>
        <strain evidence="2">CGMCC 4.7466</strain>
    </source>
</reference>
<dbReference type="Proteomes" id="UP001595818">
    <property type="component" value="Unassembled WGS sequence"/>
</dbReference>
<evidence type="ECO:0000313" key="2">
    <source>
        <dbReference type="Proteomes" id="UP001595818"/>
    </source>
</evidence>
<dbReference type="EMBL" id="JBHSJJ010000007">
    <property type="protein sequence ID" value="MFC4872780.1"/>
    <property type="molecule type" value="Genomic_DNA"/>
</dbReference>
<proteinExistence type="predicted"/>
<organism evidence="1 2">
    <name type="scientific">Negadavirga shengliensis</name>
    <dbReference type="NCBI Taxonomy" id="1389218"/>
    <lineage>
        <taxon>Bacteria</taxon>
        <taxon>Pseudomonadati</taxon>
        <taxon>Bacteroidota</taxon>
        <taxon>Cytophagia</taxon>
        <taxon>Cytophagales</taxon>
        <taxon>Cyclobacteriaceae</taxon>
        <taxon>Negadavirga</taxon>
    </lineage>
</organism>
<accession>A0ABV9T3J9</accession>
<comment type="caution">
    <text evidence="1">The sequence shown here is derived from an EMBL/GenBank/DDBJ whole genome shotgun (WGS) entry which is preliminary data.</text>
</comment>
<dbReference type="RefSeq" id="WP_377065361.1">
    <property type="nucleotide sequence ID" value="NZ_JBHSJJ010000007.1"/>
</dbReference>
<protein>
    <submittedName>
        <fullName evidence="1">Uncharacterized protein</fullName>
    </submittedName>
</protein>
<sequence length="151" mass="17715">MLQGYRLSMLGLFGFRVIGCGLSHEEFVATGFSSDTHRARFERRGFCRKDLRNKSLSCAHSMSWVYFLEQLKKYPDVYHRKQVQACLEKMDRIRTDIFKLDHRKGELEKQKLTGDIAASAPLGQLHEDYGVLIRELEHVLQVLKKHFRDQK</sequence>
<evidence type="ECO:0000313" key="1">
    <source>
        <dbReference type="EMBL" id="MFC4872780.1"/>
    </source>
</evidence>
<name>A0ABV9T3J9_9BACT</name>